<feature type="domain" description="ArnR1-like winged helix-turn-helix" evidence="1">
    <location>
        <begin position="8"/>
        <end position="84"/>
    </location>
</feature>
<dbReference type="RefSeq" id="WP_313771237.1">
    <property type="nucleotide sequence ID" value="NZ_CP007536.1"/>
</dbReference>
<organism evidence="2 3">
    <name type="scientific">Nitrososphaera viennensis EN76</name>
    <dbReference type="NCBI Taxonomy" id="926571"/>
    <lineage>
        <taxon>Archaea</taxon>
        <taxon>Nitrososphaerota</taxon>
        <taxon>Nitrososphaeria</taxon>
        <taxon>Nitrososphaerales</taxon>
        <taxon>Nitrososphaeraceae</taxon>
        <taxon>Nitrososphaera</taxon>
    </lineage>
</organism>
<dbReference type="STRING" id="926571.NVIE_019510"/>
<proteinExistence type="predicted"/>
<dbReference type="KEGG" id="nvn:NVIE_019510"/>
<dbReference type="SUPFAM" id="SSF46785">
    <property type="entry name" value="Winged helix' DNA-binding domain"/>
    <property type="match status" value="1"/>
</dbReference>
<reference evidence="2 3" key="1">
    <citation type="journal article" date="2014" name="Int. J. Syst. Evol. Microbiol.">
        <title>Nitrososphaera viennensis gen. nov., sp. nov., an aerobic and mesophilic, ammonia-oxidizing archaeon from soil and a member of the archaeal phylum Thaumarchaeota.</title>
        <authorList>
            <person name="Stieglmeier M."/>
            <person name="Klingl A."/>
            <person name="Alves R.J."/>
            <person name="Rittmann S.K."/>
            <person name="Melcher M."/>
            <person name="Leisch N."/>
            <person name="Schleper C."/>
        </authorList>
    </citation>
    <scope>NUCLEOTIDE SEQUENCE [LARGE SCALE GENOMIC DNA]</scope>
    <source>
        <strain evidence="2">EN76</strain>
    </source>
</reference>
<dbReference type="GeneID" id="74947197"/>
<accession>A0A060HLY0</accession>
<name>A0A060HLY0_9ARCH</name>
<dbReference type="InterPro" id="IPR036390">
    <property type="entry name" value="WH_DNA-bd_sf"/>
</dbReference>
<dbReference type="Gene3D" id="1.10.10.10">
    <property type="entry name" value="Winged helix-like DNA-binding domain superfamily/Winged helix DNA-binding domain"/>
    <property type="match status" value="1"/>
</dbReference>
<evidence type="ECO:0000313" key="2">
    <source>
        <dbReference type="EMBL" id="AIC16210.1"/>
    </source>
</evidence>
<evidence type="ECO:0000313" key="3">
    <source>
        <dbReference type="Proteomes" id="UP000027093"/>
    </source>
</evidence>
<dbReference type="HOGENOM" id="CLU_159725_0_0_2"/>
<sequence>MREMIKNRSRQQIISSILEEAEGKGGAKKTAIMYGAYLSVSQLNGYLDLLKENGMLEYTTETRCYHTTEKGANFRKVYDEVAQVLRPKEGRFR</sequence>
<dbReference type="InterPro" id="IPR036388">
    <property type="entry name" value="WH-like_DNA-bd_sf"/>
</dbReference>
<dbReference type="Pfam" id="PF14947">
    <property type="entry name" value="HTH_45"/>
    <property type="match status" value="1"/>
</dbReference>
<evidence type="ECO:0000259" key="1">
    <source>
        <dbReference type="Pfam" id="PF14947"/>
    </source>
</evidence>
<keyword evidence="3" id="KW-1185">Reference proteome</keyword>
<dbReference type="EMBL" id="CP007536">
    <property type="protein sequence ID" value="AIC16210.1"/>
    <property type="molecule type" value="Genomic_DNA"/>
</dbReference>
<dbReference type="Proteomes" id="UP000027093">
    <property type="component" value="Chromosome"/>
</dbReference>
<gene>
    <name evidence="2" type="ORF">NVIE_019510</name>
</gene>
<dbReference type="AlphaFoldDB" id="A0A060HLY0"/>
<protein>
    <recommendedName>
        <fullName evidence="1">ArnR1-like winged helix-turn-helix domain-containing protein</fullName>
    </recommendedName>
</protein>
<dbReference type="InterPro" id="IPR038723">
    <property type="entry name" value="ArnR1-like_HTH"/>
</dbReference>